<sequence>MGDGRYNDTRNGQRQYPVIADRPGAEINQALLRYTSGSNTATLGRQRINLGNQRFVGGVGWRQNEQTYDGVRVQLAPLERLSVDYSFVDGINTVFGPDDSAASNRSNPSDIEGQSHLLQVGLRFAPALSASAYHYRLDLDGIAVTATAPPGTLSSHTTGLRLEGAQGAWSYAAEYARQQELADNPWTLDSRYLLAELGYKVRGATLKAGFESLGGGEGTGNRAFQTPLATKHLFQGWADMFLTTPAQGVDDLYAGVSVPLAGGTLQAWYHDFSPQRGGGRYGDEIDLSYAHPIPALKGLSGLLKLARYRSEDRSRTVDTDKLWLQLQYTY</sequence>
<dbReference type="Proteomes" id="UP000788419">
    <property type="component" value="Unassembled WGS sequence"/>
</dbReference>
<protein>
    <recommendedName>
        <fullName evidence="1">Alginate export domain-containing protein</fullName>
    </recommendedName>
</protein>
<proteinExistence type="predicted"/>
<keyword evidence="3" id="KW-1185">Reference proteome</keyword>
<feature type="domain" description="Alginate export" evidence="1">
    <location>
        <begin position="17"/>
        <end position="208"/>
    </location>
</feature>
<dbReference type="Pfam" id="PF13372">
    <property type="entry name" value="Alginate_exp"/>
    <property type="match status" value="1"/>
</dbReference>
<evidence type="ECO:0000313" key="3">
    <source>
        <dbReference type="Proteomes" id="UP000788419"/>
    </source>
</evidence>
<dbReference type="Gene3D" id="2.40.160.10">
    <property type="entry name" value="Porin"/>
    <property type="match status" value="1"/>
</dbReference>
<name>A0ABQ6Z3K0_9GAMM</name>
<comment type="caution">
    <text evidence="2">The sequence shown here is derived from an EMBL/GenBank/DDBJ whole genome shotgun (WGS) entry which is preliminary data.</text>
</comment>
<dbReference type="EMBL" id="PDWN01000018">
    <property type="protein sequence ID" value="KAF1692103.1"/>
    <property type="molecule type" value="Genomic_DNA"/>
</dbReference>
<dbReference type="InterPro" id="IPR023614">
    <property type="entry name" value="Porin_dom_sf"/>
</dbReference>
<accession>A0ABQ6Z3K0</accession>
<organism evidence="2 3">
    <name type="scientific">Pseudoxanthomonas daejeonensis</name>
    <dbReference type="NCBI Taxonomy" id="266062"/>
    <lineage>
        <taxon>Bacteria</taxon>
        <taxon>Pseudomonadati</taxon>
        <taxon>Pseudomonadota</taxon>
        <taxon>Gammaproteobacteria</taxon>
        <taxon>Lysobacterales</taxon>
        <taxon>Lysobacteraceae</taxon>
        <taxon>Pseudoxanthomonas</taxon>
    </lineage>
</organism>
<evidence type="ECO:0000313" key="2">
    <source>
        <dbReference type="EMBL" id="KAF1692103.1"/>
    </source>
</evidence>
<dbReference type="InterPro" id="IPR025388">
    <property type="entry name" value="Alginate_export_dom"/>
</dbReference>
<gene>
    <name evidence="2" type="ORF">CSC65_15165</name>
</gene>
<reference evidence="2 3" key="1">
    <citation type="submission" date="2017-10" db="EMBL/GenBank/DDBJ databases">
        <title>Whole genome sequencing of members of genus Pseudoxanthomonas.</title>
        <authorList>
            <person name="Kumar S."/>
            <person name="Bansal K."/>
            <person name="Kaur A."/>
            <person name="Patil P."/>
            <person name="Sharma S."/>
            <person name="Patil P.B."/>
        </authorList>
    </citation>
    <scope>NUCLEOTIDE SEQUENCE [LARGE SCALE GENOMIC DNA]</scope>
    <source>
        <strain evidence="2 3">DSM 17801</strain>
    </source>
</reference>
<evidence type="ECO:0000259" key="1">
    <source>
        <dbReference type="Pfam" id="PF13372"/>
    </source>
</evidence>